<dbReference type="SMART" id="SM00256">
    <property type="entry name" value="FBOX"/>
    <property type="match status" value="1"/>
</dbReference>
<proteinExistence type="predicted"/>
<keyword evidence="3" id="KW-1185">Reference proteome</keyword>
<name>A0A2A9NFF7_9AGAR</name>
<dbReference type="EMBL" id="KZ302193">
    <property type="protein sequence ID" value="PFH46440.1"/>
    <property type="molecule type" value="Genomic_DNA"/>
</dbReference>
<dbReference type="PROSITE" id="PS50181">
    <property type="entry name" value="FBOX"/>
    <property type="match status" value="1"/>
</dbReference>
<dbReference type="AlphaFoldDB" id="A0A2A9NFF7"/>
<evidence type="ECO:0000313" key="2">
    <source>
        <dbReference type="EMBL" id="PFH46440.1"/>
    </source>
</evidence>
<dbReference type="Pfam" id="PF12937">
    <property type="entry name" value="F-box-like"/>
    <property type="match status" value="1"/>
</dbReference>
<protein>
    <recommendedName>
        <fullName evidence="1">F-box domain-containing protein</fullName>
    </recommendedName>
</protein>
<dbReference type="InterPro" id="IPR001810">
    <property type="entry name" value="F-box_dom"/>
</dbReference>
<evidence type="ECO:0000259" key="1">
    <source>
        <dbReference type="PROSITE" id="PS50181"/>
    </source>
</evidence>
<dbReference type="Proteomes" id="UP000242287">
    <property type="component" value="Unassembled WGS sequence"/>
</dbReference>
<feature type="domain" description="F-box" evidence="1">
    <location>
        <begin position="11"/>
        <end position="57"/>
    </location>
</feature>
<organism evidence="2 3">
    <name type="scientific">Amanita thiersii Skay4041</name>
    <dbReference type="NCBI Taxonomy" id="703135"/>
    <lineage>
        <taxon>Eukaryota</taxon>
        <taxon>Fungi</taxon>
        <taxon>Dikarya</taxon>
        <taxon>Basidiomycota</taxon>
        <taxon>Agaricomycotina</taxon>
        <taxon>Agaricomycetes</taxon>
        <taxon>Agaricomycetidae</taxon>
        <taxon>Agaricales</taxon>
        <taxon>Pluteineae</taxon>
        <taxon>Amanitaceae</taxon>
        <taxon>Amanita</taxon>
    </lineage>
</organism>
<evidence type="ECO:0000313" key="3">
    <source>
        <dbReference type="Proteomes" id="UP000242287"/>
    </source>
</evidence>
<dbReference type="OrthoDB" id="2885124at2759"/>
<dbReference type="InterPro" id="IPR011047">
    <property type="entry name" value="Quinoprotein_ADH-like_sf"/>
</dbReference>
<feature type="non-terminal residue" evidence="2">
    <location>
        <position position="1"/>
    </location>
</feature>
<dbReference type="SUPFAM" id="SSF81383">
    <property type="entry name" value="F-box domain"/>
    <property type="match status" value="1"/>
</dbReference>
<dbReference type="Gene3D" id="1.20.1280.50">
    <property type="match status" value="1"/>
</dbReference>
<reference evidence="2 3" key="1">
    <citation type="submission" date="2014-02" db="EMBL/GenBank/DDBJ databases">
        <title>Transposable element dynamics among asymbiotic and ectomycorrhizal Amanita fungi.</title>
        <authorList>
            <consortium name="DOE Joint Genome Institute"/>
            <person name="Hess J."/>
            <person name="Skrede I."/>
            <person name="Wolfe B."/>
            <person name="LaButti K."/>
            <person name="Ohm R.A."/>
            <person name="Grigoriev I.V."/>
            <person name="Pringle A."/>
        </authorList>
    </citation>
    <scope>NUCLEOTIDE SEQUENCE [LARGE SCALE GENOMIC DNA]</scope>
    <source>
        <strain evidence="2 3">SKay4041</strain>
    </source>
</reference>
<dbReference type="SUPFAM" id="SSF50998">
    <property type="entry name" value="Quinoprotein alcohol dehydrogenase-like"/>
    <property type="match status" value="1"/>
</dbReference>
<dbReference type="InterPro" id="IPR036047">
    <property type="entry name" value="F-box-like_dom_sf"/>
</dbReference>
<accession>A0A2A9NFF7</accession>
<gene>
    <name evidence="2" type="ORF">AMATHDRAFT_7818</name>
</gene>
<sequence>YQKVLHLRPRPIGLVQLPPEVLDEIMKLLDWQDILRLRQTCKLLSDATRTKSIWINLFNASNSCHPCSPLRLEHPMELYTAHELEYLVLRRSSAEILRKSQTKLLPRLTRHFPIGPSDVGALTLIHGGRWLLTASETGSVSYFDLDARELTKRPLIPNQLEYFPDSKHGVSMTLDNSDECGLFSFNLAMFVGRTASSSPGVEIFQIWHIRLNPDQSNGMSLSATLLSAFHREQYGKLASFSLLGKFIALGVSLWGQSNAHSYITIVDWAVADVHNQLHPGSLSYPRMITHFPMIPYDVQLLPGDRIVVLAEATIRIYHTKSFEVTTNSPPIAFHGWTEYASPTTWHFDDALCGNSLSRPYVCHNTNTLRLVFKSPQTIHGLIIPANPIGAKPQVVTLMELDMHFNRMFCLGYNGGIMHSRSPCFRMLDYSWPDDVSVGCSNSLSVEFDGDRFLQFISAFDEASGRVVVCNQRELIAFDFSSI</sequence>